<sequence length="160" mass="18661">MYVKCIILHMHFLWLQSDASHTLTTSCALTHSKFKSTSTCERYSWAIVDAVLLLDRHQRPPGRLYRVQQVLVRRFQHLFLVLGHGLPAHGQLTHVMNHVRGPVHLLSHLHLPQPAFLRFYCYAIEHFFHVQFSPQRTFGGVVLHVCCTTTTFLSFLYLRQ</sequence>
<evidence type="ECO:0000256" key="1">
    <source>
        <dbReference type="SAM" id="Phobius"/>
    </source>
</evidence>
<protein>
    <recommendedName>
        <fullName evidence="5">Secreted protein</fullName>
    </recommendedName>
</protein>
<reference evidence="3" key="1">
    <citation type="submission" date="2022-02" db="EMBL/GenBank/DDBJ databases">
        <authorList>
            <person name="King R."/>
        </authorList>
    </citation>
    <scope>NUCLEOTIDE SEQUENCE</scope>
</reference>
<feature type="signal peptide" evidence="2">
    <location>
        <begin position="1"/>
        <end position="19"/>
    </location>
</feature>
<evidence type="ECO:0000313" key="3">
    <source>
        <dbReference type="EMBL" id="CAH1732473.1"/>
    </source>
</evidence>
<proteinExistence type="predicted"/>
<feature type="chain" id="PRO_5040379677" description="Secreted protein" evidence="2">
    <location>
        <begin position="20"/>
        <end position="160"/>
    </location>
</feature>
<accession>A0A9P0J8L9</accession>
<dbReference type="EMBL" id="OU899036">
    <property type="protein sequence ID" value="CAH1732473.1"/>
    <property type="molecule type" value="Genomic_DNA"/>
</dbReference>
<evidence type="ECO:0008006" key="5">
    <source>
        <dbReference type="Google" id="ProtNLM"/>
    </source>
</evidence>
<organism evidence="3 4">
    <name type="scientific">Aphis gossypii</name>
    <name type="common">Cotton aphid</name>
    <dbReference type="NCBI Taxonomy" id="80765"/>
    <lineage>
        <taxon>Eukaryota</taxon>
        <taxon>Metazoa</taxon>
        <taxon>Ecdysozoa</taxon>
        <taxon>Arthropoda</taxon>
        <taxon>Hexapoda</taxon>
        <taxon>Insecta</taxon>
        <taxon>Pterygota</taxon>
        <taxon>Neoptera</taxon>
        <taxon>Paraneoptera</taxon>
        <taxon>Hemiptera</taxon>
        <taxon>Sternorrhyncha</taxon>
        <taxon>Aphidomorpha</taxon>
        <taxon>Aphidoidea</taxon>
        <taxon>Aphididae</taxon>
        <taxon>Aphidini</taxon>
        <taxon>Aphis</taxon>
        <taxon>Aphis</taxon>
    </lineage>
</organism>
<evidence type="ECO:0000256" key="2">
    <source>
        <dbReference type="SAM" id="SignalP"/>
    </source>
</evidence>
<feature type="transmembrane region" description="Helical" evidence="1">
    <location>
        <begin position="138"/>
        <end position="158"/>
    </location>
</feature>
<keyword evidence="1" id="KW-1133">Transmembrane helix</keyword>
<keyword evidence="2" id="KW-0732">Signal</keyword>
<dbReference type="AlphaFoldDB" id="A0A9P0J8L9"/>
<keyword evidence="1" id="KW-0472">Membrane</keyword>
<keyword evidence="1" id="KW-0812">Transmembrane</keyword>
<keyword evidence="4" id="KW-1185">Reference proteome</keyword>
<evidence type="ECO:0000313" key="4">
    <source>
        <dbReference type="Proteomes" id="UP001154329"/>
    </source>
</evidence>
<reference evidence="3" key="2">
    <citation type="submission" date="2022-10" db="EMBL/GenBank/DDBJ databases">
        <authorList>
            <consortium name="ENA_rothamsted_submissions"/>
            <consortium name="culmorum"/>
            <person name="King R."/>
        </authorList>
    </citation>
    <scope>NUCLEOTIDE SEQUENCE</scope>
</reference>
<dbReference type="Proteomes" id="UP001154329">
    <property type="component" value="Chromosome 3"/>
</dbReference>
<gene>
    <name evidence="3" type="ORF">APHIGO_LOCUS8959</name>
</gene>
<name>A0A9P0J8L9_APHGO</name>